<organism evidence="2">
    <name type="scientific">Mucochytrium quahogii</name>
    <dbReference type="NCBI Taxonomy" id="96639"/>
    <lineage>
        <taxon>Eukaryota</taxon>
        <taxon>Sar</taxon>
        <taxon>Stramenopiles</taxon>
        <taxon>Bigyra</taxon>
        <taxon>Labyrinthulomycetes</taxon>
        <taxon>Thraustochytrida</taxon>
        <taxon>Thraustochytriidae</taxon>
        <taxon>Mucochytrium</taxon>
    </lineage>
</organism>
<feature type="compositionally biased region" description="Polar residues" evidence="1">
    <location>
        <begin position="254"/>
        <end position="263"/>
    </location>
</feature>
<proteinExistence type="predicted"/>
<reference evidence="2" key="1">
    <citation type="submission" date="2021-01" db="EMBL/GenBank/DDBJ databases">
        <authorList>
            <person name="Corre E."/>
            <person name="Pelletier E."/>
            <person name="Niang G."/>
            <person name="Scheremetjew M."/>
            <person name="Finn R."/>
            <person name="Kale V."/>
            <person name="Holt S."/>
            <person name="Cochrane G."/>
            <person name="Meng A."/>
            <person name="Brown T."/>
            <person name="Cohen L."/>
        </authorList>
    </citation>
    <scope>NUCLEOTIDE SEQUENCE</scope>
    <source>
        <strain evidence="2">NY070348D</strain>
    </source>
</reference>
<dbReference type="EMBL" id="HBHK01013699">
    <property type="protein sequence ID" value="CAD9684897.1"/>
    <property type="molecule type" value="Transcribed_RNA"/>
</dbReference>
<evidence type="ECO:0000313" key="2">
    <source>
        <dbReference type="EMBL" id="CAD9684897.1"/>
    </source>
</evidence>
<feature type="compositionally biased region" description="Polar residues" evidence="1">
    <location>
        <begin position="273"/>
        <end position="287"/>
    </location>
</feature>
<name>A0A7S2RZ66_9STRA</name>
<feature type="compositionally biased region" description="Polar residues" evidence="1">
    <location>
        <begin position="233"/>
        <end position="248"/>
    </location>
</feature>
<accession>A0A7S2RZ66</accession>
<sequence>MPKNFTKLVVAEKCDSFGNLQLIQSVNGVEMFVEKSRKSLGLSFTRSMYQRLVYDNIGHFLYCQVQETSMFSKPRTVNYYLTFKKQRNKVTLAWTKHKSKAKQTILQALENNRYEADYDDEADWSACSEVTHTAEEDEVTLETGEEDQAYTPISSPHHRSQCPLPIEDSPCRYNSRHHSQSPLLVDISPRSHNLKNDPPVKSPDISPPCHQYHSPSNDSPNLSPLPSPTTPLAHNQFQSPPDSRSSPNHLVGNSPLSGCSSGLTDARGDGFQHLQNPTTSHKGTQADISPPDASAPEHPETCEYAETEPIQEPCQTTSMSDEDVPVDPVSAPGNLETRQDTEPKAIHEPCQRATMSYEGLPVDPVSAPGYLEARGCAETGPGHPLKAHTQLDPRIQSAPTRSNVSASVTLSSGFTSGLPEALLEIIRELLGKDAVDFLCAFKSRTSTRDSTQFRVTQSDFNRLERDFGKFAAECRKYGLVKKGRDPNTGKVFYYVYFKVLDTFLATQAKRTIQKAISSQSALVHLYSKPEGKVRKCMAKIEGFYSEVKDDFVVKYKDVSITVSGLDKIANAVRVFESVEHVRHPGGAKFANLTATYRNSLKVLNLVGQALDGSPFVYRHTNLYL</sequence>
<evidence type="ECO:0000256" key="1">
    <source>
        <dbReference type="SAM" id="MobiDB-lite"/>
    </source>
</evidence>
<dbReference type="AlphaFoldDB" id="A0A7S2RZ66"/>
<protein>
    <submittedName>
        <fullName evidence="2">Uncharacterized protein</fullName>
    </submittedName>
</protein>
<feature type="region of interest" description="Disordered" evidence="1">
    <location>
        <begin position="315"/>
        <end position="344"/>
    </location>
</feature>
<feature type="region of interest" description="Disordered" evidence="1">
    <location>
        <begin position="149"/>
        <end position="302"/>
    </location>
</feature>
<gene>
    <name evidence="2" type="ORF">QSP1433_LOCUS8608</name>
</gene>